<name>A0A3S9B199_9HYPH</name>
<organism evidence="2 3">
    <name type="scientific">Georhizobium profundi</name>
    <dbReference type="NCBI Taxonomy" id="2341112"/>
    <lineage>
        <taxon>Bacteria</taxon>
        <taxon>Pseudomonadati</taxon>
        <taxon>Pseudomonadota</taxon>
        <taxon>Alphaproteobacteria</taxon>
        <taxon>Hyphomicrobiales</taxon>
        <taxon>Rhizobiaceae</taxon>
        <taxon>Georhizobium</taxon>
    </lineage>
</organism>
<dbReference type="RefSeq" id="WP_126008108.1">
    <property type="nucleotide sequence ID" value="NZ_CP032509.1"/>
</dbReference>
<dbReference type="SUPFAM" id="SSF53254">
    <property type="entry name" value="Phosphoglycerate mutase-like"/>
    <property type="match status" value="1"/>
</dbReference>
<dbReference type="Pfam" id="PF00300">
    <property type="entry name" value="His_Phos_1"/>
    <property type="match status" value="1"/>
</dbReference>
<proteinExistence type="predicted"/>
<dbReference type="InterPro" id="IPR029033">
    <property type="entry name" value="His_PPase_superfam"/>
</dbReference>
<feature type="chain" id="PRO_5019273340" evidence="1">
    <location>
        <begin position="31"/>
        <end position="197"/>
    </location>
</feature>
<dbReference type="EMBL" id="CP032509">
    <property type="protein sequence ID" value="AZN70651.1"/>
    <property type="molecule type" value="Genomic_DNA"/>
</dbReference>
<keyword evidence="1" id="KW-0732">Signal</keyword>
<accession>A0A3S9B199</accession>
<dbReference type="Gene3D" id="3.40.50.1240">
    <property type="entry name" value="Phosphoglycerate mutase-like"/>
    <property type="match status" value="1"/>
</dbReference>
<gene>
    <name evidence="2" type="ORF">D5400_04615</name>
</gene>
<dbReference type="Proteomes" id="UP000268192">
    <property type="component" value="Chromosome"/>
</dbReference>
<evidence type="ECO:0000313" key="3">
    <source>
        <dbReference type="Proteomes" id="UP000268192"/>
    </source>
</evidence>
<dbReference type="KEGG" id="abaw:D5400_04615"/>
<dbReference type="AlphaFoldDB" id="A0A3S9B199"/>
<keyword evidence="3" id="KW-1185">Reference proteome</keyword>
<evidence type="ECO:0000256" key="1">
    <source>
        <dbReference type="SAM" id="SignalP"/>
    </source>
</evidence>
<dbReference type="InterPro" id="IPR013078">
    <property type="entry name" value="His_Pase_superF_clade-1"/>
</dbReference>
<sequence>MKKLRNVIAGSAVAIAVVTGSAIAPGPALATEAAWVRLSNGGYTILLQHAQTLGGDASEVDPQDCATQAVLSDRGRTQARRQGTRFAARAVTINGIYSSEYCRTQETADLAFGSYSVEVLEELDPLGQTEMSEEEQLDAIIARINGFRGPGNQLFITHSGVVQALTGTTPRDGEAVIVGPVPEGSDKPAVVGRILLN</sequence>
<reference evidence="2 3" key="1">
    <citation type="submission" date="2018-09" db="EMBL/GenBank/DDBJ databases">
        <title>Marinorhizobium profundi gen. nov., sp. nov., isolated from a deep-sea sediment sample from the New Britain Trench and proposal of Marinorhizobiaceae fam. nov. in the order Rhizobiales of the class Alphaproteobacteria.</title>
        <authorList>
            <person name="Cao J."/>
        </authorList>
    </citation>
    <scope>NUCLEOTIDE SEQUENCE [LARGE SCALE GENOMIC DNA]</scope>
    <source>
        <strain evidence="2 3">WS11</strain>
    </source>
</reference>
<feature type="signal peptide" evidence="1">
    <location>
        <begin position="1"/>
        <end position="30"/>
    </location>
</feature>
<protein>
    <submittedName>
        <fullName evidence="2">Histidine phosphatase family protein</fullName>
    </submittedName>
</protein>
<evidence type="ECO:0000313" key="2">
    <source>
        <dbReference type="EMBL" id="AZN70651.1"/>
    </source>
</evidence>
<dbReference type="CDD" id="cd07067">
    <property type="entry name" value="HP_PGM_like"/>
    <property type="match status" value="1"/>
</dbReference>
<dbReference type="OrthoDB" id="2237472at2"/>